<keyword evidence="5" id="KW-0547">Nucleotide-binding</keyword>
<dbReference type="SUPFAM" id="SSF56112">
    <property type="entry name" value="Protein kinase-like (PK-like)"/>
    <property type="match status" value="1"/>
</dbReference>
<reference evidence="12 13" key="1">
    <citation type="journal article" date="2015" name="Fungal Genet. Biol.">
        <title>Evolution of novel wood decay mechanisms in Agaricales revealed by the genome sequences of Fistulina hepatica and Cylindrobasidium torrendii.</title>
        <authorList>
            <person name="Floudas D."/>
            <person name="Held B.W."/>
            <person name="Riley R."/>
            <person name="Nagy L.G."/>
            <person name="Koehler G."/>
            <person name="Ransdell A.S."/>
            <person name="Younus H."/>
            <person name="Chow J."/>
            <person name="Chiniquy J."/>
            <person name="Lipzen A."/>
            <person name="Tritt A."/>
            <person name="Sun H."/>
            <person name="Haridas S."/>
            <person name="LaButti K."/>
            <person name="Ohm R.A."/>
            <person name="Kues U."/>
            <person name="Blanchette R.A."/>
            <person name="Grigoriev I.V."/>
            <person name="Minto R.E."/>
            <person name="Hibbett D.S."/>
        </authorList>
    </citation>
    <scope>NUCLEOTIDE SEQUENCE [LARGE SCALE GENOMIC DNA]</scope>
    <source>
        <strain evidence="12 13">FP15055 ss-10</strain>
    </source>
</reference>
<dbReference type="Pfam" id="PF00069">
    <property type="entry name" value="Pkinase"/>
    <property type="match status" value="1"/>
</dbReference>
<keyword evidence="3" id="KW-0597">Phosphoprotein</keyword>
<dbReference type="AlphaFoldDB" id="A0A0D7BD72"/>
<dbReference type="InterPro" id="IPR011009">
    <property type="entry name" value="Kinase-like_dom_sf"/>
</dbReference>
<dbReference type="InterPro" id="IPR008271">
    <property type="entry name" value="Ser/Thr_kinase_AS"/>
</dbReference>
<keyword evidence="2" id="KW-0723">Serine/threonine-protein kinase</keyword>
<evidence type="ECO:0000256" key="5">
    <source>
        <dbReference type="ARBA" id="ARBA00022741"/>
    </source>
</evidence>
<dbReference type="CDD" id="cd05123">
    <property type="entry name" value="STKc_AGC"/>
    <property type="match status" value="1"/>
</dbReference>
<evidence type="ECO:0000256" key="2">
    <source>
        <dbReference type="ARBA" id="ARBA00022527"/>
    </source>
</evidence>
<sequence>MRVIGKGAAAKVFLSRKKGSDQLYAIKAQKRSRATSGKALKQMLVEPAILKQLGTEQTNADGKLQPRNPFVVKLRWVFSDEAHLFFALDFHPGGDLGTMLSRRGSLHPGLTRFYAMELVAALTALHARGVVHRDLKPENVLIDEEGHIVLTDFGLAKAFSRIPSHADEEVPRTMSFCGTAEYVSPEVLASLPHSFPVDMWSLGVMVYEMLVGVSPFMAKTTPEMYHRILRDKVIFPEYKRVPQKAKDFIRELLQKNPVHRLSRFNIKEHSYFSNLNWTFADEKRYTPPYVPRLDNSATVDTQNFEQVFLDMEPILIG</sequence>
<accession>A0A0D7BD72</accession>
<dbReference type="PROSITE" id="PS00108">
    <property type="entry name" value="PROTEIN_KINASE_ST"/>
    <property type="match status" value="1"/>
</dbReference>
<dbReference type="GO" id="GO:0005524">
    <property type="term" value="F:ATP binding"/>
    <property type="evidence" value="ECO:0007669"/>
    <property type="project" value="UniProtKB-KW"/>
</dbReference>
<evidence type="ECO:0000256" key="4">
    <source>
        <dbReference type="ARBA" id="ARBA00022679"/>
    </source>
</evidence>
<keyword evidence="7" id="KW-0067">ATP-binding</keyword>
<gene>
    <name evidence="12" type="ORF">CYLTODRAFT_395298</name>
</gene>
<name>A0A0D7BD72_9AGAR</name>
<dbReference type="PROSITE" id="PS51285">
    <property type="entry name" value="AGC_KINASE_CTER"/>
    <property type="match status" value="1"/>
</dbReference>
<dbReference type="InterPro" id="IPR000961">
    <property type="entry name" value="AGC-kinase_C"/>
</dbReference>
<evidence type="ECO:0000259" key="10">
    <source>
        <dbReference type="PROSITE" id="PS50011"/>
    </source>
</evidence>
<dbReference type="GO" id="GO:0007010">
    <property type="term" value="P:cytoskeleton organization"/>
    <property type="evidence" value="ECO:0007669"/>
    <property type="project" value="UniProtKB-ARBA"/>
</dbReference>
<dbReference type="Proteomes" id="UP000054007">
    <property type="component" value="Unassembled WGS sequence"/>
</dbReference>
<dbReference type="SMART" id="SM00220">
    <property type="entry name" value="S_TKc"/>
    <property type="match status" value="1"/>
</dbReference>
<dbReference type="Gene3D" id="3.30.200.20">
    <property type="entry name" value="Phosphorylase Kinase, domain 1"/>
    <property type="match status" value="1"/>
</dbReference>
<feature type="domain" description="Protein kinase" evidence="10">
    <location>
        <begin position="1"/>
        <end position="272"/>
    </location>
</feature>
<evidence type="ECO:0000256" key="9">
    <source>
        <dbReference type="ARBA" id="ARBA00048679"/>
    </source>
</evidence>
<dbReference type="InterPro" id="IPR045270">
    <property type="entry name" value="STKc_AGC"/>
</dbReference>
<organism evidence="12 13">
    <name type="scientific">Cylindrobasidium torrendii FP15055 ss-10</name>
    <dbReference type="NCBI Taxonomy" id="1314674"/>
    <lineage>
        <taxon>Eukaryota</taxon>
        <taxon>Fungi</taxon>
        <taxon>Dikarya</taxon>
        <taxon>Basidiomycota</taxon>
        <taxon>Agaricomycotina</taxon>
        <taxon>Agaricomycetes</taxon>
        <taxon>Agaricomycetidae</taxon>
        <taxon>Agaricales</taxon>
        <taxon>Marasmiineae</taxon>
        <taxon>Physalacriaceae</taxon>
        <taxon>Cylindrobasidium</taxon>
    </lineage>
</organism>
<dbReference type="OrthoDB" id="63267at2759"/>
<evidence type="ECO:0000313" key="13">
    <source>
        <dbReference type="Proteomes" id="UP000054007"/>
    </source>
</evidence>
<comment type="catalytic activity">
    <reaction evidence="8">
        <text>L-threonyl-[protein] + ATP = O-phospho-L-threonyl-[protein] + ADP + H(+)</text>
        <dbReference type="Rhea" id="RHEA:46608"/>
        <dbReference type="Rhea" id="RHEA-COMP:11060"/>
        <dbReference type="Rhea" id="RHEA-COMP:11605"/>
        <dbReference type="ChEBI" id="CHEBI:15378"/>
        <dbReference type="ChEBI" id="CHEBI:30013"/>
        <dbReference type="ChEBI" id="CHEBI:30616"/>
        <dbReference type="ChEBI" id="CHEBI:61977"/>
        <dbReference type="ChEBI" id="CHEBI:456216"/>
        <dbReference type="EC" id="2.7.11.1"/>
    </reaction>
</comment>
<dbReference type="PANTHER" id="PTHR24351">
    <property type="entry name" value="RIBOSOMAL PROTEIN S6 KINASE"/>
    <property type="match status" value="1"/>
</dbReference>
<dbReference type="GO" id="GO:0004674">
    <property type="term" value="F:protein serine/threonine kinase activity"/>
    <property type="evidence" value="ECO:0007669"/>
    <property type="project" value="UniProtKB-KW"/>
</dbReference>
<evidence type="ECO:0000256" key="6">
    <source>
        <dbReference type="ARBA" id="ARBA00022777"/>
    </source>
</evidence>
<keyword evidence="6 12" id="KW-0418">Kinase</keyword>
<evidence type="ECO:0000256" key="7">
    <source>
        <dbReference type="ARBA" id="ARBA00022840"/>
    </source>
</evidence>
<evidence type="ECO:0000259" key="11">
    <source>
        <dbReference type="PROSITE" id="PS51285"/>
    </source>
</evidence>
<dbReference type="InterPro" id="IPR000719">
    <property type="entry name" value="Prot_kinase_dom"/>
</dbReference>
<protein>
    <recommendedName>
        <fullName evidence="1">non-specific serine/threonine protein kinase</fullName>
        <ecNumber evidence="1">2.7.11.1</ecNumber>
    </recommendedName>
</protein>
<dbReference type="FunFam" id="1.10.510.10:FF:000024">
    <property type="entry name" value="Probable serine/threonine-protein kinase cot-1"/>
    <property type="match status" value="1"/>
</dbReference>
<dbReference type="EC" id="2.7.11.1" evidence="1"/>
<dbReference type="Gene3D" id="1.10.510.10">
    <property type="entry name" value="Transferase(Phosphotransferase) domain 1"/>
    <property type="match status" value="1"/>
</dbReference>
<proteinExistence type="predicted"/>
<evidence type="ECO:0000256" key="8">
    <source>
        <dbReference type="ARBA" id="ARBA00047899"/>
    </source>
</evidence>
<evidence type="ECO:0000256" key="3">
    <source>
        <dbReference type="ARBA" id="ARBA00022553"/>
    </source>
</evidence>
<keyword evidence="13" id="KW-1185">Reference proteome</keyword>
<keyword evidence="4" id="KW-0808">Transferase</keyword>
<dbReference type="STRING" id="1314674.A0A0D7BD72"/>
<dbReference type="EMBL" id="KN880502">
    <property type="protein sequence ID" value="KIY68443.1"/>
    <property type="molecule type" value="Genomic_DNA"/>
</dbReference>
<evidence type="ECO:0000256" key="1">
    <source>
        <dbReference type="ARBA" id="ARBA00012513"/>
    </source>
</evidence>
<dbReference type="PROSITE" id="PS50011">
    <property type="entry name" value="PROTEIN_KINASE_DOM"/>
    <property type="match status" value="1"/>
</dbReference>
<comment type="catalytic activity">
    <reaction evidence="9">
        <text>L-seryl-[protein] + ATP = O-phospho-L-seryl-[protein] + ADP + H(+)</text>
        <dbReference type="Rhea" id="RHEA:17989"/>
        <dbReference type="Rhea" id="RHEA-COMP:9863"/>
        <dbReference type="Rhea" id="RHEA-COMP:11604"/>
        <dbReference type="ChEBI" id="CHEBI:15378"/>
        <dbReference type="ChEBI" id="CHEBI:29999"/>
        <dbReference type="ChEBI" id="CHEBI:30616"/>
        <dbReference type="ChEBI" id="CHEBI:83421"/>
        <dbReference type="ChEBI" id="CHEBI:456216"/>
        <dbReference type="EC" id="2.7.11.1"/>
    </reaction>
</comment>
<feature type="domain" description="AGC-kinase C-terminal" evidence="11">
    <location>
        <begin position="273"/>
        <end position="317"/>
    </location>
</feature>
<evidence type="ECO:0000313" key="12">
    <source>
        <dbReference type="EMBL" id="KIY68443.1"/>
    </source>
</evidence>